<gene>
    <name evidence="2" type="ORF">ACEN34_11180</name>
</gene>
<dbReference type="EMBL" id="JBGQPK010000065">
    <property type="protein sequence ID" value="MFL2030171.1"/>
    <property type="molecule type" value="Genomic_DNA"/>
</dbReference>
<evidence type="ECO:0000259" key="1">
    <source>
        <dbReference type="Pfam" id="PF01521"/>
    </source>
</evidence>
<keyword evidence="3" id="KW-1185">Reference proteome</keyword>
<feature type="domain" description="Core" evidence="1">
    <location>
        <begin position="1"/>
        <end position="112"/>
    </location>
</feature>
<accession>A0ABW8UF81</accession>
<proteinExistence type="predicted"/>
<dbReference type="Proteomes" id="UP001625389">
    <property type="component" value="Unassembled WGS sequence"/>
</dbReference>
<dbReference type="Pfam" id="PF01521">
    <property type="entry name" value="Fe-S_biosyn"/>
    <property type="match status" value="1"/>
</dbReference>
<reference evidence="2 3" key="1">
    <citation type="submission" date="2024-08" db="EMBL/GenBank/DDBJ databases">
        <authorList>
            <person name="Arias E."/>
        </authorList>
    </citation>
    <scope>NUCLEOTIDE SEQUENCE [LARGE SCALE GENOMIC DNA]</scope>
    <source>
        <strain evidence="2 3">FAM 25317</strain>
    </source>
</reference>
<dbReference type="InterPro" id="IPR035903">
    <property type="entry name" value="HesB-like_dom_sf"/>
</dbReference>
<dbReference type="Gene3D" id="2.60.300.12">
    <property type="entry name" value="HesB-like domain"/>
    <property type="match status" value="1"/>
</dbReference>
<evidence type="ECO:0000313" key="2">
    <source>
        <dbReference type="EMBL" id="MFL2030171.1"/>
    </source>
</evidence>
<dbReference type="SUPFAM" id="SSF89360">
    <property type="entry name" value="HesB-like domain"/>
    <property type="match status" value="1"/>
</dbReference>
<comment type="caution">
    <text evidence="2">The sequence shown here is derived from an EMBL/GenBank/DDBJ whole genome shotgun (WGS) entry which is preliminary data.</text>
</comment>
<dbReference type="InterPro" id="IPR000361">
    <property type="entry name" value="ATAP_core_dom"/>
</dbReference>
<evidence type="ECO:0000313" key="3">
    <source>
        <dbReference type="Proteomes" id="UP001625389"/>
    </source>
</evidence>
<dbReference type="RefSeq" id="WP_125550650.1">
    <property type="nucleotide sequence ID" value="NZ_JBGQPK010000065.1"/>
</dbReference>
<name>A0ABW8UF81_9LACO</name>
<protein>
    <submittedName>
        <fullName evidence="2">Iron-sulfur cluster biosynthesis family protein</fullName>
    </submittedName>
</protein>
<organism evidence="2 3">
    <name type="scientific">Loigolactobacillus zhaoyuanensis</name>
    <dbReference type="NCBI Taxonomy" id="2486017"/>
    <lineage>
        <taxon>Bacteria</taxon>
        <taxon>Bacillati</taxon>
        <taxon>Bacillota</taxon>
        <taxon>Bacilli</taxon>
        <taxon>Lactobacillales</taxon>
        <taxon>Lactobacillaceae</taxon>
        <taxon>Loigolactobacillus</taxon>
    </lineage>
</organism>
<sequence length="128" mass="13959">MQIHFDDAAAAKIKSHLAPGKKLLLTFEDGVGPYSQHAMIHMQVQFSINIIDATMSIEGYDQTITSNLGDFLVKGYSMDSLDENMAVHLNTSLNTLSLSGDGGLIDNNLGFIDFTEPDNEGLKENPAR</sequence>